<dbReference type="PROSITE" id="PS00583">
    <property type="entry name" value="PFKB_KINASES_1"/>
    <property type="match status" value="1"/>
</dbReference>
<proteinExistence type="predicted"/>
<dbReference type="RefSeq" id="WP_077293441.1">
    <property type="nucleotide sequence ID" value="NZ_CP019630.1"/>
</dbReference>
<dbReference type="EMBL" id="CP019630">
    <property type="protein sequence ID" value="AQQ05362.1"/>
    <property type="molecule type" value="Genomic_DNA"/>
</dbReference>
<gene>
    <name evidence="4" type="ORF">B0E33_18730</name>
</gene>
<dbReference type="InterPro" id="IPR029056">
    <property type="entry name" value="Ribokinase-like"/>
</dbReference>
<dbReference type="SUPFAM" id="SSF53613">
    <property type="entry name" value="Ribokinase-like"/>
    <property type="match status" value="1"/>
</dbReference>
<dbReference type="InterPro" id="IPR002173">
    <property type="entry name" value="Carboh/pur_kinase_PfkB_CS"/>
</dbReference>
<evidence type="ECO:0000256" key="1">
    <source>
        <dbReference type="ARBA" id="ARBA00022679"/>
    </source>
</evidence>
<protein>
    <recommendedName>
        <fullName evidence="3">Carbohydrate kinase PfkB domain-containing protein</fullName>
    </recommendedName>
</protein>
<reference evidence="4 5" key="1">
    <citation type="submission" date="2017-02" db="EMBL/GenBank/DDBJ databases">
        <authorList>
            <person name="Jeong S."/>
        </authorList>
    </citation>
    <scope>NUCLEOTIDE SEQUENCE [LARGE SCALE GENOMIC DNA]</scope>
    <source>
        <strain evidence="4 5">RMAR6-6</strain>
    </source>
</reference>
<evidence type="ECO:0000313" key="5">
    <source>
        <dbReference type="Proteomes" id="UP000188174"/>
    </source>
</evidence>
<dbReference type="Pfam" id="PF00294">
    <property type="entry name" value="PfkB"/>
    <property type="match status" value="1"/>
</dbReference>
<dbReference type="PROSITE" id="PS00584">
    <property type="entry name" value="PFKB_KINASES_2"/>
    <property type="match status" value="1"/>
</dbReference>
<keyword evidence="5" id="KW-1185">Reference proteome</keyword>
<evidence type="ECO:0000256" key="2">
    <source>
        <dbReference type="ARBA" id="ARBA00022777"/>
    </source>
</evidence>
<dbReference type="Proteomes" id="UP000188174">
    <property type="component" value="Chromosome"/>
</dbReference>
<sequence>MNAAYKQVALSPEKANETGTPIAVIGNANLDIVGGMLSGWPDKGTEAFLDLSDMRIGGSAANTALVLDRLGMESGLISAVGSDLSGTMIETRFAGPLDRIIRIDGPSSVTFGLLHPGSERTFFSTRGHLDHFGETQAMQALEEWPLNGALVLVSGSFAMPELLHPTASMLSFLKDQGAQTAIDPGWPGEGWTPHNIALMREWVSVSDHILINDKELLGLTEAGDLGEATRKLSGMLQGSAVGVVKCGAKGALCILRTGRCEQIAAPAAEVLDTIGAGDAFNAGYLAAIARGWSAVAATRAGCRVATAVVTDFPRQEGPLVLDEEDPSR</sequence>
<accession>A0ABN4X166</accession>
<keyword evidence="2" id="KW-0418">Kinase</keyword>
<dbReference type="InterPro" id="IPR011611">
    <property type="entry name" value="PfkB_dom"/>
</dbReference>
<keyword evidence="1" id="KW-0808">Transferase</keyword>
<name>A0ABN4X166_9HYPH</name>
<evidence type="ECO:0000259" key="3">
    <source>
        <dbReference type="Pfam" id="PF00294"/>
    </source>
</evidence>
<dbReference type="Gene3D" id="3.40.1190.20">
    <property type="match status" value="1"/>
</dbReference>
<dbReference type="PANTHER" id="PTHR10584:SF166">
    <property type="entry name" value="RIBOKINASE"/>
    <property type="match status" value="1"/>
</dbReference>
<feature type="domain" description="Carbohydrate kinase PfkB" evidence="3">
    <location>
        <begin position="54"/>
        <end position="311"/>
    </location>
</feature>
<dbReference type="PANTHER" id="PTHR10584">
    <property type="entry name" value="SUGAR KINASE"/>
    <property type="match status" value="1"/>
</dbReference>
<evidence type="ECO:0000313" key="4">
    <source>
        <dbReference type="EMBL" id="AQQ05362.1"/>
    </source>
</evidence>
<organism evidence="4 5">
    <name type="scientific">Roseibium algicola</name>
    <dbReference type="NCBI Taxonomy" id="2857014"/>
    <lineage>
        <taxon>Bacteria</taxon>
        <taxon>Pseudomonadati</taxon>
        <taxon>Pseudomonadota</taxon>
        <taxon>Alphaproteobacteria</taxon>
        <taxon>Hyphomicrobiales</taxon>
        <taxon>Stappiaceae</taxon>
        <taxon>Roseibium</taxon>
    </lineage>
</organism>